<evidence type="ECO:0000256" key="5">
    <source>
        <dbReference type="ARBA" id="ARBA00023136"/>
    </source>
</evidence>
<keyword evidence="8" id="KW-1185">Reference proteome</keyword>
<dbReference type="PANTHER" id="PTHR31548">
    <property type="entry name" value="CLARIN"/>
    <property type="match status" value="1"/>
</dbReference>
<evidence type="ECO:0000256" key="6">
    <source>
        <dbReference type="SAM" id="Phobius"/>
    </source>
</evidence>
<feature type="non-terminal residue" evidence="7">
    <location>
        <position position="1"/>
    </location>
</feature>
<dbReference type="GO" id="GO:0007605">
    <property type="term" value="P:sensory perception of sound"/>
    <property type="evidence" value="ECO:0007669"/>
    <property type="project" value="UniProtKB-ARBA"/>
</dbReference>
<evidence type="ECO:0000313" key="7">
    <source>
        <dbReference type="EMBL" id="RZB39619.1"/>
    </source>
</evidence>
<evidence type="ECO:0000256" key="3">
    <source>
        <dbReference type="ARBA" id="ARBA00022692"/>
    </source>
</evidence>
<keyword evidence="5 6" id="KW-0472">Membrane</keyword>
<evidence type="ECO:0000256" key="1">
    <source>
        <dbReference type="ARBA" id="ARBA00004141"/>
    </source>
</evidence>
<reference evidence="7 8" key="1">
    <citation type="submission" date="2017-03" db="EMBL/GenBank/DDBJ databases">
        <title>Genome of the blue death feigning beetle - Asbolus verrucosus.</title>
        <authorList>
            <person name="Rider S.D."/>
        </authorList>
    </citation>
    <scope>NUCLEOTIDE SEQUENCE [LARGE SCALE GENOMIC DNA]</scope>
    <source>
        <strain evidence="7">Butters</strain>
        <tissue evidence="7">Head and leg muscle</tissue>
    </source>
</reference>
<dbReference type="InterPro" id="IPR026748">
    <property type="entry name" value="Clarin"/>
</dbReference>
<keyword evidence="3 6" id="KW-0812">Transmembrane</keyword>
<evidence type="ECO:0000256" key="4">
    <source>
        <dbReference type="ARBA" id="ARBA00022989"/>
    </source>
</evidence>
<comment type="subcellular location">
    <subcellularLocation>
        <location evidence="1">Membrane</location>
        <topology evidence="1">Multi-pass membrane protein</topology>
    </subcellularLocation>
</comment>
<comment type="similarity">
    <text evidence="2">Belongs to the clarin family.</text>
</comment>
<protein>
    <submittedName>
        <fullName evidence="7">Claudin 2 domain containing protein</fullName>
    </submittedName>
</protein>
<accession>A0A482V955</accession>
<dbReference type="STRING" id="1661398.A0A482V955"/>
<dbReference type="AlphaFoldDB" id="A0A482V955"/>
<comment type="caution">
    <text evidence="7">The sequence shown here is derived from an EMBL/GenBank/DDBJ whole genome shotgun (WGS) entry which is preliminary data.</text>
</comment>
<dbReference type="GO" id="GO:0016020">
    <property type="term" value="C:membrane"/>
    <property type="evidence" value="ECO:0007669"/>
    <property type="project" value="UniProtKB-SubCell"/>
</dbReference>
<dbReference type="OrthoDB" id="10012538at2759"/>
<proteinExistence type="inferred from homology"/>
<dbReference type="PANTHER" id="PTHR31548:SF1">
    <property type="entry name" value="LD47387P"/>
    <property type="match status" value="1"/>
</dbReference>
<feature type="transmembrane region" description="Helical" evidence="6">
    <location>
        <begin position="45"/>
        <end position="67"/>
    </location>
</feature>
<organism evidence="7 8">
    <name type="scientific">Asbolus verrucosus</name>
    <name type="common">Desert ironclad beetle</name>
    <dbReference type="NCBI Taxonomy" id="1661398"/>
    <lineage>
        <taxon>Eukaryota</taxon>
        <taxon>Metazoa</taxon>
        <taxon>Ecdysozoa</taxon>
        <taxon>Arthropoda</taxon>
        <taxon>Hexapoda</taxon>
        <taxon>Insecta</taxon>
        <taxon>Pterygota</taxon>
        <taxon>Neoptera</taxon>
        <taxon>Endopterygota</taxon>
        <taxon>Coleoptera</taxon>
        <taxon>Polyphaga</taxon>
        <taxon>Cucujiformia</taxon>
        <taxon>Tenebrionidae</taxon>
        <taxon>Pimeliinae</taxon>
        <taxon>Asbolus</taxon>
    </lineage>
</organism>
<dbReference type="EMBL" id="QDEB01126777">
    <property type="protein sequence ID" value="RZB39619.1"/>
    <property type="molecule type" value="Genomic_DNA"/>
</dbReference>
<dbReference type="Proteomes" id="UP000292052">
    <property type="component" value="Unassembled WGS sequence"/>
</dbReference>
<keyword evidence="4 6" id="KW-1133">Transmembrane helix</keyword>
<sequence>IVVLADVIAIGFWIAQFYLRIRYNVLSREDKVNDWTSEDMAELGYSFWFVVGAAIASFVNIIIVFIANSEKEVDTVVPVLEEKTNGAIMLY</sequence>
<gene>
    <name evidence="7" type="ORF">BDFB_001498</name>
</gene>
<evidence type="ECO:0000313" key="8">
    <source>
        <dbReference type="Proteomes" id="UP000292052"/>
    </source>
</evidence>
<name>A0A482V955_ASBVE</name>
<evidence type="ECO:0000256" key="2">
    <source>
        <dbReference type="ARBA" id="ARBA00005787"/>
    </source>
</evidence>